<dbReference type="RefSeq" id="WP_246446553.1">
    <property type="nucleotide sequence ID" value="NZ_JACHJW010000001.1"/>
</dbReference>
<name>A0A7W7SS83_9ACTN</name>
<keyword evidence="1" id="KW-0812">Transmembrane</keyword>
<dbReference type="EMBL" id="JACHJW010000001">
    <property type="protein sequence ID" value="MBB4959367.1"/>
    <property type="molecule type" value="Genomic_DNA"/>
</dbReference>
<feature type="transmembrane region" description="Helical" evidence="1">
    <location>
        <begin position="109"/>
        <end position="132"/>
    </location>
</feature>
<feature type="transmembrane region" description="Helical" evidence="1">
    <location>
        <begin position="58"/>
        <end position="77"/>
    </location>
</feature>
<feature type="transmembrane region" description="Helical" evidence="1">
    <location>
        <begin position="83"/>
        <end position="102"/>
    </location>
</feature>
<keyword evidence="1" id="KW-0472">Membrane</keyword>
<organism evidence="2 3">
    <name type="scientific">Micromonospora polyrhachis</name>
    <dbReference type="NCBI Taxonomy" id="1282883"/>
    <lineage>
        <taxon>Bacteria</taxon>
        <taxon>Bacillati</taxon>
        <taxon>Actinomycetota</taxon>
        <taxon>Actinomycetes</taxon>
        <taxon>Micromonosporales</taxon>
        <taxon>Micromonosporaceae</taxon>
        <taxon>Micromonospora</taxon>
    </lineage>
</organism>
<gene>
    <name evidence="2" type="ORF">FHR38_003100</name>
</gene>
<keyword evidence="3" id="KW-1185">Reference proteome</keyword>
<proteinExistence type="predicted"/>
<sequence length="141" mass="14900">MTQQPAFPPRPGSGVPPNWYYGPGGRTPSGLFPSGPRLFPVGPQRPTYREPHPVRGGAVAAGAGATMAWLLFFGLLGRDLAGYVWWTVLAGGVAWLVAMLLVRIGDRGAAAGIAMVTAFGWSVAVVVTAARWTVSGNWPLW</sequence>
<dbReference type="AlphaFoldDB" id="A0A7W7SS83"/>
<dbReference type="Proteomes" id="UP000578819">
    <property type="component" value="Unassembled WGS sequence"/>
</dbReference>
<evidence type="ECO:0000256" key="1">
    <source>
        <dbReference type="SAM" id="Phobius"/>
    </source>
</evidence>
<protein>
    <submittedName>
        <fullName evidence="2">Uncharacterized protein</fullName>
    </submittedName>
</protein>
<reference evidence="2 3" key="1">
    <citation type="submission" date="2020-08" db="EMBL/GenBank/DDBJ databases">
        <title>Sequencing the genomes of 1000 actinobacteria strains.</title>
        <authorList>
            <person name="Klenk H.-P."/>
        </authorList>
    </citation>
    <scope>NUCLEOTIDE SEQUENCE [LARGE SCALE GENOMIC DNA]</scope>
    <source>
        <strain evidence="2 3">DSM 45886</strain>
    </source>
</reference>
<accession>A0A7W7SS83</accession>
<comment type="caution">
    <text evidence="2">The sequence shown here is derived from an EMBL/GenBank/DDBJ whole genome shotgun (WGS) entry which is preliminary data.</text>
</comment>
<keyword evidence="1" id="KW-1133">Transmembrane helix</keyword>
<evidence type="ECO:0000313" key="3">
    <source>
        <dbReference type="Proteomes" id="UP000578819"/>
    </source>
</evidence>
<evidence type="ECO:0000313" key="2">
    <source>
        <dbReference type="EMBL" id="MBB4959367.1"/>
    </source>
</evidence>